<keyword evidence="6" id="KW-1185">Reference proteome</keyword>
<dbReference type="AlphaFoldDB" id="A0AB34J927"/>
<dbReference type="GO" id="GO:0016491">
    <property type="term" value="F:oxidoreductase activity"/>
    <property type="evidence" value="ECO:0007669"/>
    <property type="project" value="UniProtKB-KW"/>
</dbReference>
<keyword evidence="1" id="KW-0560">Oxidoreductase</keyword>
<protein>
    <recommendedName>
        <fullName evidence="2">FAD-dependent oxidoreductase domain-containing protein 1</fullName>
    </recommendedName>
</protein>
<evidence type="ECO:0000256" key="2">
    <source>
        <dbReference type="ARBA" id="ARBA00039785"/>
    </source>
</evidence>
<dbReference type="Gene3D" id="3.50.50.60">
    <property type="entry name" value="FAD/NAD(P)-binding domain"/>
    <property type="match status" value="1"/>
</dbReference>
<dbReference type="GO" id="GO:0032981">
    <property type="term" value="P:mitochondrial respiratory chain complex I assembly"/>
    <property type="evidence" value="ECO:0007669"/>
    <property type="project" value="TreeGrafter"/>
</dbReference>
<dbReference type="Pfam" id="PF01266">
    <property type="entry name" value="DAO"/>
    <property type="match status" value="1"/>
</dbReference>
<evidence type="ECO:0000259" key="4">
    <source>
        <dbReference type="Pfam" id="PF01266"/>
    </source>
</evidence>
<dbReference type="InterPro" id="IPR006076">
    <property type="entry name" value="FAD-dep_OxRdtase"/>
</dbReference>
<dbReference type="GO" id="GO:0005739">
    <property type="term" value="C:mitochondrion"/>
    <property type="evidence" value="ECO:0007669"/>
    <property type="project" value="GOC"/>
</dbReference>
<dbReference type="PANTHER" id="PTHR13847">
    <property type="entry name" value="SARCOSINE DEHYDROGENASE-RELATED"/>
    <property type="match status" value="1"/>
</dbReference>
<reference evidence="5 6" key="1">
    <citation type="journal article" date="2024" name="Science">
        <title>Giant polyketide synthase enzymes in the biosynthesis of giant marine polyether toxins.</title>
        <authorList>
            <person name="Fallon T.R."/>
            <person name="Shende V.V."/>
            <person name="Wierzbicki I.H."/>
            <person name="Pendleton A.L."/>
            <person name="Watervoot N.F."/>
            <person name="Auber R.P."/>
            <person name="Gonzalez D.J."/>
            <person name="Wisecaver J.H."/>
            <person name="Moore B.S."/>
        </authorList>
    </citation>
    <scope>NUCLEOTIDE SEQUENCE [LARGE SCALE GENOMIC DNA]</scope>
    <source>
        <strain evidence="5 6">12B1</strain>
    </source>
</reference>
<proteinExistence type="predicted"/>
<dbReference type="Proteomes" id="UP001515480">
    <property type="component" value="Unassembled WGS sequence"/>
</dbReference>
<evidence type="ECO:0000313" key="6">
    <source>
        <dbReference type="Proteomes" id="UP001515480"/>
    </source>
</evidence>
<comment type="caution">
    <text evidence="5">The sequence shown here is derived from an EMBL/GenBank/DDBJ whole genome shotgun (WGS) entry which is preliminary data.</text>
</comment>
<accession>A0AB34J927</accession>
<comment type="function">
    <text evidence="3">Required for the assembly of the mitochondrial membrane respiratory chain NADH dehydrogenase (Complex I). Involved in mid-late stages of complex I assembly.</text>
</comment>
<evidence type="ECO:0000313" key="5">
    <source>
        <dbReference type="EMBL" id="KAL1515151.1"/>
    </source>
</evidence>
<sequence length="467" mass="49650">MRRLAAPLSPRPPALSSALLSPAAHLSGTHRRRLTLPSGAPPSGELPAACDVLIIGGGVVGNSVAYHLAHARGTGDGIVVVERDPTYKSASAVLSAGGIRQQFGVKENVQMSVYGAQFVKAAPTLLRVDGCDDEVDLQFQERGYLFLASSEAGRQTLLRNHETQRAAGVDWMRLLSPTELSSRFPWLTTDDVVLGSLGTANEGWFDPWALLRGLRRKAASLGVKFLHGRPVGAARDGPKVAAVDVELHGGAAVRLAPRAVVNAAGAHARHALDCLSGGGVAALPVSGRKRCIFHFRAAPPPTPHHATPLPSAPLVIDASGVYFRPEGRGSDTYLCGVSPDAADDEEVSDPSLLTVGEAEHSKLFDALIWPALYERVEAFGALKVQSSWAGLYEYNTLDQNALIGWHPQLTNLMLANGFSGHGLQHSPAAGRAVAELIDHGRFVTLDLEVFSFDRIARGELIYEPGIV</sequence>
<evidence type="ECO:0000256" key="1">
    <source>
        <dbReference type="ARBA" id="ARBA00023002"/>
    </source>
</evidence>
<evidence type="ECO:0000256" key="3">
    <source>
        <dbReference type="ARBA" id="ARBA00046185"/>
    </source>
</evidence>
<feature type="domain" description="FAD dependent oxidoreductase" evidence="4">
    <location>
        <begin position="51"/>
        <end position="436"/>
    </location>
</feature>
<dbReference type="PANTHER" id="PTHR13847:SF287">
    <property type="entry name" value="FAD-DEPENDENT OXIDOREDUCTASE DOMAIN-CONTAINING PROTEIN 1"/>
    <property type="match status" value="1"/>
</dbReference>
<name>A0AB34J927_PRYPA</name>
<dbReference type="SUPFAM" id="SSF51905">
    <property type="entry name" value="FAD/NAD(P)-binding domain"/>
    <property type="match status" value="1"/>
</dbReference>
<organism evidence="5 6">
    <name type="scientific">Prymnesium parvum</name>
    <name type="common">Toxic golden alga</name>
    <dbReference type="NCBI Taxonomy" id="97485"/>
    <lineage>
        <taxon>Eukaryota</taxon>
        <taxon>Haptista</taxon>
        <taxon>Haptophyta</taxon>
        <taxon>Prymnesiophyceae</taxon>
        <taxon>Prymnesiales</taxon>
        <taxon>Prymnesiaceae</taxon>
        <taxon>Prymnesium</taxon>
    </lineage>
</organism>
<dbReference type="EMBL" id="JBGBPQ010000012">
    <property type="protein sequence ID" value="KAL1515151.1"/>
    <property type="molecule type" value="Genomic_DNA"/>
</dbReference>
<dbReference type="InterPro" id="IPR036188">
    <property type="entry name" value="FAD/NAD-bd_sf"/>
</dbReference>
<dbReference type="Gene3D" id="3.30.9.10">
    <property type="entry name" value="D-Amino Acid Oxidase, subunit A, domain 2"/>
    <property type="match status" value="1"/>
</dbReference>
<gene>
    <name evidence="5" type="ORF">AB1Y20_004212</name>
</gene>